<dbReference type="GO" id="GO:0016020">
    <property type="term" value="C:membrane"/>
    <property type="evidence" value="ECO:0007669"/>
    <property type="project" value="InterPro"/>
</dbReference>
<accession>A0A8B9AU19</accession>
<dbReference type="InterPro" id="IPR011012">
    <property type="entry name" value="Longin-like_dom_sf"/>
</dbReference>
<reference evidence="3" key="1">
    <citation type="journal article" date="2019" name="Nat. Commun.">
        <title>Genome-wide association mapping of date palm fruit traits.</title>
        <authorList>
            <person name="Hazzouri K.M."/>
            <person name="Gros-Balthazard M."/>
            <person name="Flowers J.M."/>
            <person name="Copetti D."/>
            <person name="Lemansour A."/>
            <person name="Lebrun M."/>
            <person name="Masmoudi K."/>
            <person name="Ferrand S."/>
            <person name="Dhar M.I."/>
            <person name="Fresquez Z.A."/>
            <person name="Rosas U."/>
            <person name="Zhang J."/>
            <person name="Talag J."/>
            <person name="Lee S."/>
            <person name="Kudrna D."/>
            <person name="Powell R.F."/>
            <person name="Leitch I.J."/>
            <person name="Krueger R.R."/>
            <person name="Wing R.A."/>
            <person name="Amiri K.M.A."/>
            <person name="Purugganan M.D."/>
        </authorList>
    </citation>
    <scope>NUCLEOTIDE SEQUENCE [LARGE SCALE GENOMIC DNA]</scope>
    <source>
        <strain evidence="3">cv. Khalas</strain>
    </source>
</reference>
<sequence length="273" mass="30646">MNSRRPRSVGPAASHCKSMEVEIVEKSSTARDSSIDNTVYCCVAKGSRILYSYNSKDRELEALAALCLENAPPFHRWYFHSVGSRTFGYLMEGGCTYFAIVDPSLGNLEILRFLRHIRDGFKRVSRNGFHDELVPIIRQLITSLERMPRPTNSIDASLEGGESVDGTSMSGKTPLLGNSKRDRRKMKDKVVENDEVCEDHRDEGVKIHMPPEPAGNMSLQKSSSLMRSPAQQIGQRLWWRHVKVVVAADIIVCLVLFGVWLAVCKGFQCISSR</sequence>
<evidence type="ECO:0000313" key="4">
    <source>
        <dbReference type="RefSeq" id="XP_038989965.1"/>
    </source>
</evidence>
<dbReference type="RefSeq" id="XP_038989967.1">
    <property type="nucleotide sequence ID" value="XM_039134039.1"/>
</dbReference>
<dbReference type="RefSeq" id="XP_038989965.1">
    <property type="nucleotide sequence ID" value="XM_039134037.1"/>
</dbReference>
<keyword evidence="3" id="KW-1185">Reference proteome</keyword>
<name>A0A8B9AU19_PHODC</name>
<dbReference type="SUPFAM" id="SSF64356">
    <property type="entry name" value="SNARE-like"/>
    <property type="match status" value="1"/>
</dbReference>
<gene>
    <name evidence="4 5" type="primary">LOC103719503</name>
</gene>
<dbReference type="Gene3D" id="3.30.450.50">
    <property type="entry name" value="Longin domain"/>
    <property type="match status" value="1"/>
</dbReference>
<feature type="region of interest" description="Disordered" evidence="1">
    <location>
        <begin position="151"/>
        <end position="183"/>
    </location>
</feature>
<organism evidence="3 4">
    <name type="scientific">Phoenix dactylifera</name>
    <name type="common">Date palm</name>
    <dbReference type="NCBI Taxonomy" id="42345"/>
    <lineage>
        <taxon>Eukaryota</taxon>
        <taxon>Viridiplantae</taxon>
        <taxon>Streptophyta</taxon>
        <taxon>Embryophyta</taxon>
        <taxon>Tracheophyta</taxon>
        <taxon>Spermatophyta</taxon>
        <taxon>Magnoliopsida</taxon>
        <taxon>Liliopsida</taxon>
        <taxon>Arecaceae</taxon>
        <taxon>Coryphoideae</taxon>
        <taxon>Phoeniceae</taxon>
        <taxon>Phoenix</taxon>
    </lineage>
</organism>
<dbReference type="InterPro" id="IPR044783">
    <property type="entry name" value="PHYL"/>
</dbReference>
<dbReference type="Proteomes" id="UP000228380">
    <property type="component" value="Chromosome 1"/>
</dbReference>
<keyword evidence="2" id="KW-0472">Membrane</keyword>
<evidence type="ECO:0000313" key="5">
    <source>
        <dbReference type="RefSeq" id="XP_038989967.1"/>
    </source>
</evidence>
<proteinExistence type="predicted"/>
<evidence type="ECO:0000313" key="3">
    <source>
        <dbReference type="Proteomes" id="UP000228380"/>
    </source>
</evidence>
<dbReference type="PANTHER" id="PTHR47461:SF1">
    <property type="entry name" value="PHYTOLONGIN PHYL1.2"/>
    <property type="match status" value="1"/>
</dbReference>
<evidence type="ECO:0000256" key="2">
    <source>
        <dbReference type="SAM" id="Phobius"/>
    </source>
</evidence>
<protein>
    <submittedName>
        <fullName evidence="4 5">Phytolongin Phyl1.1 isoform X1</fullName>
    </submittedName>
</protein>
<dbReference type="PANTHER" id="PTHR47461">
    <property type="entry name" value="PHYTOLONGIN PHYL1.2"/>
    <property type="match status" value="1"/>
</dbReference>
<evidence type="ECO:0000256" key="1">
    <source>
        <dbReference type="SAM" id="MobiDB-lite"/>
    </source>
</evidence>
<dbReference type="AlphaFoldDB" id="A0A8B9AU19"/>
<reference evidence="4 5" key="2">
    <citation type="submission" date="2025-04" db="UniProtKB">
        <authorList>
            <consortium name="RefSeq"/>
        </authorList>
    </citation>
    <scope>IDENTIFICATION</scope>
    <source>
        <tissue evidence="4 5">Young leaves</tissue>
    </source>
</reference>
<dbReference type="OrthoDB" id="1871923at2759"/>
<keyword evidence="2" id="KW-1133">Transmembrane helix</keyword>
<dbReference type="GeneID" id="103719503"/>
<feature type="transmembrane region" description="Helical" evidence="2">
    <location>
        <begin position="244"/>
        <end position="263"/>
    </location>
</feature>
<keyword evidence="2" id="KW-0812">Transmembrane</keyword>
<dbReference type="Gene3D" id="1.20.5.110">
    <property type="match status" value="1"/>
</dbReference>